<keyword evidence="3" id="KW-1185">Reference proteome</keyword>
<organism evidence="2 3">
    <name type="scientific">Laodelphax striatellus</name>
    <name type="common">Small brown planthopper</name>
    <name type="synonym">Delphax striatella</name>
    <dbReference type="NCBI Taxonomy" id="195883"/>
    <lineage>
        <taxon>Eukaryota</taxon>
        <taxon>Metazoa</taxon>
        <taxon>Ecdysozoa</taxon>
        <taxon>Arthropoda</taxon>
        <taxon>Hexapoda</taxon>
        <taxon>Insecta</taxon>
        <taxon>Pterygota</taxon>
        <taxon>Neoptera</taxon>
        <taxon>Paraneoptera</taxon>
        <taxon>Hemiptera</taxon>
        <taxon>Auchenorrhyncha</taxon>
        <taxon>Fulgoroidea</taxon>
        <taxon>Delphacidae</taxon>
        <taxon>Criomorphinae</taxon>
        <taxon>Laodelphax</taxon>
    </lineage>
</organism>
<dbReference type="InParanoid" id="A0A482XHX4"/>
<reference evidence="2 3" key="1">
    <citation type="journal article" date="2017" name="Gigascience">
        <title>Genome sequence of the small brown planthopper, Laodelphax striatellus.</title>
        <authorList>
            <person name="Zhu J."/>
            <person name="Jiang F."/>
            <person name="Wang X."/>
            <person name="Yang P."/>
            <person name="Bao Y."/>
            <person name="Zhao W."/>
            <person name="Wang W."/>
            <person name="Lu H."/>
            <person name="Wang Q."/>
            <person name="Cui N."/>
            <person name="Li J."/>
            <person name="Chen X."/>
            <person name="Luo L."/>
            <person name="Yu J."/>
            <person name="Kang L."/>
            <person name="Cui F."/>
        </authorList>
    </citation>
    <scope>NUCLEOTIDE SEQUENCE [LARGE SCALE GENOMIC DNA]</scope>
    <source>
        <strain evidence="2">Lst14</strain>
    </source>
</reference>
<comment type="caution">
    <text evidence="2">The sequence shown here is derived from an EMBL/GenBank/DDBJ whole genome shotgun (WGS) entry which is preliminary data.</text>
</comment>
<name>A0A482XHX4_LAOST</name>
<proteinExistence type="predicted"/>
<evidence type="ECO:0000313" key="3">
    <source>
        <dbReference type="Proteomes" id="UP000291343"/>
    </source>
</evidence>
<protein>
    <submittedName>
        <fullName evidence="2">Uncharacterized protein</fullName>
    </submittedName>
</protein>
<accession>A0A482XHX4</accession>
<evidence type="ECO:0000313" key="2">
    <source>
        <dbReference type="EMBL" id="RZF45130.1"/>
    </source>
</evidence>
<dbReference type="AlphaFoldDB" id="A0A482XHX4"/>
<gene>
    <name evidence="2" type="ORF">LSTR_LSTR000540</name>
</gene>
<evidence type="ECO:0000256" key="1">
    <source>
        <dbReference type="SAM" id="MobiDB-lite"/>
    </source>
</evidence>
<dbReference type="EMBL" id="QKKF02009820">
    <property type="protein sequence ID" value="RZF45130.1"/>
    <property type="molecule type" value="Genomic_DNA"/>
</dbReference>
<dbReference type="Proteomes" id="UP000291343">
    <property type="component" value="Unassembled WGS sequence"/>
</dbReference>
<sequence length="70" mass="7395">MNPGVNRLRNSITNDPLLPPPPSPRNSSHPIQPPYLFSILNCSALLDTTSVAIDTVCDGLVSDLGGKVTP</sequence>
<feature type="region of interest" description="Disordered" evidence="1">
    <location>
        <begin position="1"/>
        <end position="30"/>
    </location>
</feature>